<keyword evidence="3" id="KW-1185">Reference proteome</keyword>
<organism evidence="2 3">
    <name type="scientific">Pristionchus entomophagus</name>
    <dbReference type="NCBI Taxonomy" id="358040"/>
    <lineage>
        <taxon>Eukaryota</taxon>
        <taxon>Metazoa</taxon>
        <taxon>Ecdysozoa</taxon>
        <taxon>Nematoda</taxon>
        <taxon>Chromadorea</taxon>
        <taxon>Rhabditida</taxon>
        <taxon>Rhabditina</taxon>
        <taxon>Diplogasteromorpha</taxon>
        <taxon>Diplogasteroidea</taxon>
        <taxon>Neodiplogasteridae</taxon>
        <taxon>Pristionchus</taxon>
    </lineage>
</organism>
<sequence length="92" mass="10189">SSGNIERTRGYRGNIWVRPKLNTAMHCVGKSGWESRASSQSPSPLGRATHGHHPKPDWRPGKSVYNALQRKSSASRHQTLEYSVSQGGSFGW</sequence>
<feature type="region of interest" description="Disordered" evidence="1">
    <location>
        <begin position="31"/>
        <end position="92"/>
    </location>
</feature>
<evidence type="ECO:0000313" key="2">
    <source>
        <dbReference type="EMBL" id="GMS92269.1"/>
    </source>
</evidence>
<protein>
    <submittedName>
        <fullName evidence="2">Uncharacterized protein</fullName>
    </submittedName>
</protein>
<gene>
    <name evidence="2" type="ORF">PENTCL1PPCAC_14444</name>
</gene>
<dbReference type="EMBL" id="BTSX01000004">
    <property type="protein sequence ID" value="GMS92269.1"/>
    <property type="molecule type" value="Genomic_DNA"/>
</dbReference>
<comment type="caution">
    <text evidence="2">The sequence shown here is derived from an EMBL/GenBank/DDBJ whole genome shotgun (WGS) entry which is preliminary data.</text>
</comment>
<proteinExistence type="predicted"/>
<evidence type="ECO:0000313" key="3">
    <source>
        <dbReference type="Proteomes" id="UP001432027"/>
    </source>
</evidence>
<feature type="non-terminal residue" evidence="2">
    <location>
        <position position="92"/>
    </location>
</feature>
<name>A0AAV5TAC5_9BILA</name>
<evidence type="ECO:0000256" key="1">
    <source>
        <dbReference type="SAM" id="MobiDB-lite"/>
    </source>
</evidence>
<accession>A0AAV5TAC5</accession>
<feature type="compositionally biased region" description="Polar residues" evidence="1">
    <location>
        <begin position="69"/>
        <end position="92"/>
    </location>
</feature>
<dbReference type="AlphaFoldDB" id="A0AAV5TAC5"/>
<feature type="non-terminal residue" evidence="2">
    <location>
        <position position="1"/>
    </location>
</feature>
<dbReference type="Proteomes" id="UP001432027">
    <property type="component" value="Unassembled WGS sequence"/>
</dbReference>
<reference evidence="2" key="1">
    <citation type="submission" date="2023-10" db="EMBL/GenBank/DDBJ databases">
        <title>Genome assembly of Pristionchus species.</title>
        <authorList>
            <person name="Yoshida K."/>
            <person name="Sommer R.J."/>
        </authorList>
    </citation>
    <scope>NUCLEOTIDE SEQUENCE</scope>
    <source>
        <strain evidence="2">RS0144</strain>
    </source>
</reference>